<dbReference type="InterPro" id="IPR037219">
    <property type="entry name" value="Peptidase_M41-like"/>
</dbReference>
<keyword evidence="3 6" id="KW-0482">Metalloprotease</keyword>
<comment type="cofactor">
    <cofactor evidence="1">
        <name>Zn(2+)</name>
        <dbReference type="ChEBI" id="CHEBI:29105"/>
    </cofactor>
</comment>
<evidence type="ECO:0000256" key="4">
    <source>
        <dbReference type="SAM" id="MobiDB-lite"/>
    </source>
</evidence>
<dbReference type="GO" id="GO:0004176">
    <property type="term" value="F:ATP-dependent peptidase activity"/>
    <property type="evidence" value="ECO:0007669"/>
    <property type="project" value="InterPro"/>
</dbReference>
<feature type="compositionally biased region" description="Low complexity" evidence="4">
    <location>
        <begin position="421"/>
        <end position="440"/>
    </location>
</feature>
<reference evidence="6 7" key="1">
    <citation type="submission" date="2018-09" db="EMBL/GenBank/DDBJ databases">
        <title>A high-quality reference genome of wild soybean provides a powerful tool to mine soybean genomes.</title>
        <authorList>
            <person name="Xie M."/>
            <person name="Chung C.Y.L."/>
            <person name="Li M.-W."/>
            <person name="Wong F.-L."/>
            <person name="Chan T.-F."/>
            <person name="Lam H.-M."/>
        </authorList>
    </citation>
    <scope>NUCLEOTIDE SEQUENCE [LARGE SCALE GENOMIC DNA]</scope>
    <source>
        <strain evidence="7">cv. W05</strain>
        <tissue evidence="6">Hypocotyl of etiolated seedlings</tissue>
    </source>
</reference>
<evidence type="ECO:0000256" key="2">
    <source>
        <dbReference type="ARBA" id="ARBA00022670"/>
    </source>
</evidence>
<feature type="domain" description="Peptidase M41" evidence="5">
    <location>
        <begin position="214"/>
        <end position="393"/>
    </location>
</feature>
<dbReference type="GO" id="GO:0006508">
    <property type="term" value="P:proteolysis"/>
    <property type="evidence" value="ECO:0007669"/>
    <property type="project" value="UniProtKB-KW"/>
</dbReference>
<dbReference type="SUPFAM" id="SSF140990">
    <property type="entry name" value="FtsH protease domain-like"/>
    <property type="match status" value="1"/>
</dbReference>
<evidence type="ECO:0000256" key="1">
    <source>
        <dbReference type="ARBA" id="ARBA00001947"/>
    </source>
</evidence>
<evidence type="ECO:0000256" key="3">
    <source>
        <dbReference type="ARBA" id="ARBA00023049"/>
    </source>
</evidence>
<sequence>MGGVYGEVFQKWTTGEVEGFDSGSNVLGGGTRVFFHWNQFSRLFLMGQACLSAGLAYHCNRANGGWWQNDFCKNIYTLPFAFSFRWTVGFCLGIHAQVGSFLLPGEIRSSYVGSLTRRLRDADEATEVAHLKELYHQNNPEAVIRAFESQHSLHCNPSALPQYVKAFVKVDRLDQTKLLKTLQRASEWRVSFISAVLELQLLSLNNRSEHKSAIISEENRRITGFHEGGHALVAMHTAGALPVHKATVVPRGSALGMVTQLPDKDQTSISCKQMLAYLDVSMGGRVDEELIFGESEVTSGLSSDISHATNLARKMVTRYGMSNKVGLVTHDYNDNGKSMSSETRLLIENEEKRLLERAYINAKTILSTHDKELRAIANAFPEHETLAGNQIKALLEKVRSKQQQHQKTIESQSSSLPNPIASSTAAAAASKAQGATPVGS</sequence>
<dbReference type="GO" id="GO:0005524">
    <property type="term" value="F:ATP binding"/>
    <property type="evidence" value="ECO:0007669"/>
    <property type="project" value="InterPro"/>
</dbReference>
<dbReference type="Gene3D" id="1.20.58.760">
    <property type="entry name" value="Peptidase M41"/>
    <property type="match status" value="1"/>
</dbReference>
<feature type="region of interest" description="Disordered" evidence="4">
    <location>
        <begin position="402"/>
        <end position="440"/>
    </location>
</feature>
<comment type="caution">
    <text evidence="6">The sequence shown here is derived from an EMBL/GenBank/DDBJ whole genome shotgun (WGS) entry which is preliminary data.</text>
</comment>
<proteinExistence type="predicted"/>
<evidence type="ECO:0000313" key="6">
    <source>
        <dbReference type="EMBL" id="RZC15119.1"/>
    </source>
</evidence>
<dbReference type="FunFam" id="1.20.58.760:FF:000002">
    <property type="entry name" value="ATP-dependent zinc metalloprotease FtsH"/>
    <property type="match status" value="1"/>
</dbReference>
<gene>
    <name evidence="6" type="ORF">D0Y65_008829</name>
</gene>
<evidence type="ECO:0000313" key="7">
    <source>
        <dbReference type="Proteomes" id="UP000289340"/>
    </source>
</evidence>
<keyword evidence="2 6" id="KW-0645">Protease</keyword>
<dbReference type="GO" id="GO:0045037">
    <property type="term" value="P:protein import into chloroplast stroma"/>
    <property type="evidence" value="ECO:0007669"/>
    <property type="project" value="TreeGrafter"/>
</dbReference>
<evidence type="ECO:0000259" key="5">
    <source>
        <dbReference type="Pfam" id="PF01434"/>
    </source>
</evidence>
<protein>
    <submittedName>
        <fullName evidence="6">ATP-dependent zinc metalloprotease FTSH 4, mitochondrial</fullName>
    </submittedName>
</protein>
<dbReference type="GO" id="GO:0009507">
    <property type="term" value="C:chloroplast"/>
    <property type="evidence" value="ECO:0007669"/>
    <property type="project" value="TreeGrafter"/>
</dbReference>
<keyword evidence="3 6" id="KW-0378">Hydrolase</keyword>
<dbReference type="Pfam" id="PF01434">
    <property type="entry name" value="Peptidase_M41"/>
    <property type="match status" value="1"/>
</dbReference>
<dbReference type="EMBL" id="QZWG01000004">
    <property type="protein sequence ID" value="RZC15119.1"/>
    <property type="molecule type" value="Genomic_DNA"/>
</dbReference>
<dbReference type="PANTHER" id="PTHR23076:SF37">
    <property type="entry name" value="ATP-DEPENDENT ZINC METALLOPROTEASE FTSH 4, MITOCHONDRIAL"/>
    <property type="match status" value="1"/>
</dbReference>
<dbReference type="PANTHER" id="PTHR23076">
    <property type="entry name" value="METALLOPROTEASE M41 FTSH"/>
    <property type="match status" value="1"/>
</dbReference>
<dbReference type="InterPro" id="IPR000642">
    <property type="entry name" value="Peptidase_M41"/>
</dbReference>
<name>A0A445KW46_GLYSO</name>
<accession>A0A445KW46</accession>
<keyword evidence="7" id="KW-1185">Reference proteome</keyword>
<dbReference type="Proteomes" id="UP000289340">
    <property type="component" value="Chromosome 4"/>
</dbReference>
<dbReference type="GO" id="GO:0004222">
    <property type="term" value="F:metalloendopeptidase activity"/>
    <property type="evidence" value="ECO:0007669"/>
    <property type="project" value="InterPro"/>
</dbReference>
<feature type="compositionally biased region" description="Polar residues" evidence="4">
    <location>
        <begin position="402"/>
        <end position="417"/>
    </location>
</feature>
<organism evidence="6 7">
    <name type="scientific">Glycine soja</name>
    <name type="common">Wild soybean</name>
    <dbReference type="NCBI Taxonomy" id="3848"/>
    <lineage>
        <taxon>Eukaryota</taxon>
        <taxon>Viridiplantae</taxon>
        <taxon>Streptophyta</taxon>
        <taxon>Embryophyta</taxon>
        <taxon>Tracheophyta</taxon>
        <taxon>Spermatophyta</taxon>
        <taxon>Magnoliopsida</taxon>
        <taxon>eudicotyledons</taxon>
        <taxon>Gunneridae</taxon>
        <taxon>Pentapetalae</taxon>
        <taxon>rosids</taxon>
        <taxon>fabids</taxon>
        <taxon>Fabales</taxon>
        <taxon>Fabaceae</taxon>
        <taxon>Papilionoideae</taxon>
        <taxon>50 kb inversion clade</taxon>
        <taxon>NPAAA clade</taxon>
        <taxon>indigoferoid/millettioid clade</taxon>
        <taxon>Phaseoleae</taxon>
        <taxon>Glycine</taxon>
        <taxon>Glycine subgen. Soja</taxon>
    </lineage>
</organism>
<dbReference type="AlphaFoldDB" id="A0A445KW46"/>